<keyword evidence="3" id="KW-1185">Reference proteome</keyword>
<name>A0A7D7LX41_9ACTN</name>
<evidence type="ECO:0000259" key="1">
    <source>
        <dbReference type="Pfam" id="PF13472"/>
    </source>
</evidence>
<feature type="domain" description="SGNH hydrolase-type esterase" evidence="1">
    <location>
        <begin position="41"/>
        <end position="207"/>
    </location>
</feature>
<dbReference type="InterPro" id="IPR036514">
    <property type="entry name" value="SGNH_hydro_sf"/>
</dbReference>
<gene>
    <name evidence="2" type="ORF">H1R19_01340</name>
</gene>
<dbReference type="InterPro" id="IPR013830">
    <property type="entry name" value="SGNH_hydro"/>
</dbReference>
<dbReference type="CDD" id="cd00229">
    <property type="entry name" value="SGNH_hydrolase"/>
    <property type="match status" value="1"/>
</dbReference>
<evidence type="ECO:0000313" key="2">
    <source>
        <dbReference type="EMBL" id="QMT01878.1"/>
    </source>
</evidence>
<keyword evidence="2" id="KW-0378">Hydrolase</keyword>
<proteinExistence type="predicted"/>
<reference evidence="3" key="1">
    <citation type="submission" date="2020-07" db="EMBL/GenBank/DDBJ databases">
        <title>novel species isolated from the respiratory tract of Marmot.</title>
        <authorList>
            <person name="Zhang G."/>
        </authorList>
    </citation>
    <scope>NUCLEOTIDE SEQUENCE [LARGE SCALE GENOMIC DNA]</scope>
    <source>
        <strain evidence="3">686</strain>
    </source>
</reference>
<dbReference type="GO" id="GO:0016787">
    <property type="term" value="F:hydrolase activity"/>
    <property type="evidence" value="ECO:0007669"/>
    <property type="project" value="UniProtKB-KW"/>
</dbReference>
<protein>
    <submittedName>
        <fullName evidence="2">SGNH/GDSL hydrolase family protein</fullName>
    </submittedName>
</protein>
<dbReference type="Pfam" id="PF13472">
    <property type="entry name" value="Lipase_GDSL_2"/>
    <property type="match status" value="1"/>
</dbReference>
<dbReference type="RefSeq" id="WP_188330871.1">
    <property type="nucleotide sequence ID" value="NZ_CP059491.1"/>
</dbReference>
<dbReference type="Gene3D" id="3.40.50.1110">
    <property type="entry name" value="SGNH hydrolase"/>
    <property type="match status" value="1"/>
</dbReference>
<dbReference type="KEGG" id="gji:H1R19_01340"/>
<evidence type="ECO:0000313" key="3">
    <source>
        <dbReference type="Proteomes" id="UP000515663"/>
    </source>
</evidence>
<sequence length="230" mass="25066">MIVALASVTGAWMRVHAPEPQQDSQAWQVPASQSAPTLLIIGDSFAGGTGNPEFDAYPAVLMQRTGWHVRVDAQGGTGFVNPGVKKTVRLIDRLESDRRIHRPDYILVDAGRNDLDMDPTRVSAAIDDYFDRMKTAFPQAKTVIILPSYLTSEPPSNYGPLRDALTSSAEKIEAKVIDPVAEEWYVGIDLNPLLGPDGVHLNGPGNQFYANKIIDRLRAFGFPVGSGEGH</sequence>
<organism evidence="2 3">
    <name type="scientific">Gordonia jinghuaiqii</name>
    <dbReference type="NCBI Taxonomy" id="2758710"/>
    <lineage>
        <taxon>Bacteria</taxon>
        <taxon>Bacillati</taxon>
        <taxon>Actinomycetota</taxon>
        <taxon>Actinomycetes</taxon>
        <taxon>Mycobacteriales</taxon>
        <taxon>Gordoniaceae</taxon>
        <taxon>Gordonia</taxon>
    </lineage>
</organism>
<dbReference type="Proteomes" id="UP000515663">
    <property type="component" value="Chromosome"/>
</dbReference>
<dbReference type="EMBL" id="CP059491">
    <property type="protein sequence ID" value="QMT01878.1"/>
    <property type="molecule type" value="Genomic_DNA"/>
</dbReference>
<accession>A0A7D7LX41</accession>
<dbReference type="SUPFAM" id="SSF52266">
    <property type="entry name" value="SGNH hydrolase"/>
    <property type="match status" value="1"/>
</dbReference>
<dbReference type="AlphaFoldDB" id="A0A7D7LX41"/>